<gene>
    <name evidence="3" type="ORF">TH6_19920</name>
</gene>
<reference evidence="3 4" key="1">
    <citation type="submission" date="2014-07" db="EMBL/GenBank/DDBJ databases">
        <title>Draft genome sequence of Thalassospira profundimaris R8-17.</title>
        <authorList>
            <person name="Lai Q."/>
            <person name="Shao Z."/>
        </authorList>
    </citation>
    <scope>NUCLEOTIDE SEQUENCE [LARGE SCALE GENOMIC DNA]</scope>
    <source>
        <strain evidence="3 4">R8-17</strain>
    </source>
</reference>
<feature type="domain" description="FAD dependent oxidoreductase" evidence="2">
    <location>
        <begin position="12"/>
        <end position="255"/>
    </location>
</feature>
<dbReference type="Gene3D" id="3.50.50.60">
    <property type="entry name" value="FAD/NAD(P)-binding domain"/>
    <property type="match status" value="1"/>
</dbReference>
<evidence type="ECO:0000313" key="3">
    <source>
        <dbReference type="EMBL" id="RCK19199.1"/>
    </source>
</evidence>
<proteinExistence type="predicted"/>
<accession>A0A367V2F1</accession>
<organism evidence="3 4">
    <name type="scientific">Thalassospira profundimaris</name>
    <dbReference type="NCBI Taxonomy" id="502049"/>
    <lineage>
        <taxon>Bacteria</taxon>
        <taxon>Pseudomonadati</taxon>
        <taxon>Pseudomonadota</taxon>
        <taxon>Alphaproteobacteria</taxon>
        <taxon>Rhodospirillales</taxon>
        <taxon>Thalassospiraceae</taxon>
        <taxon>Thalassospira</taxon>
    </lineage>
</organism>
<dbReference type="InterPro" id="IPR036188">
    <property type="entry name" value="FAD/NAD-bd_sf"/>
</dbReference>
<keyword evidence="1" id="KW-0560">Oxidoreductase</keyword>
<evidence type="ECO:0000313" key="4">
    <source>
        <dbReference type="Proteomes" id="UP000253061"/>
    </source>
</evidence>
<dbReference type="SUPFAM" id="SSF51905">
    <property type="entry name" value="FAD/NAD(P)-binding domain"/>
    <property type="match status" value="1"/>
</dbReference>
<name>A0A367V2F1_9PROT</name>
<sequence>MAGVMSEQVSTDVVIIGGGVFGCLSAIEIAKKGFSVVLLEKNTDLMLAATLNNQNRLHLGYHYPRDVETAIQCQRGFDDFYKSYKNCILDGFDNAYFISALDSKVDFVEYAAFCDRASLPFRELNLADFCEPVLNVEGGILTGEVVYDSKLLRAEVLEELLKNNVEVRCNHNVDRVLEISSGFAVFCDGKQLTARAIVNCTYANFSSFNKDLGLAVTNLQYELTVVPVVRWRKGMPPIGITVMDGPFFTVLPFGKTGSYLLYHVEHTVLQTVVGESYPNEWSQPKNIVGEAEARKVFEAMVESSSKWLPSIKNAEFVNYLATVRVVFANSEETDRRPSVIEKQQTSAPFYSVFSGKIDHSIWVSQDVAQHIERDLGEPAFNGTQ</sequence>
<dbReference type="AlphaFoldDB" id="A0A367V2F1"/>
<comment type="caution">
    <text evidence="3">The sequence shown here is derived from an EMBL/GenBank/DDBJ whole genome shotgun (WGS) entry which is preliminary data.</text>
</comment>
<dbReference type="Proteomes" id="UP000253061">
    <property type="component" value="Unassembled WGS sequence"/>
</dbReference>
<evidence type="ECO:0000259" key="2">
    <source>
        <dbReference type="Pfam" id="PF01266"/>
    </source>
</evidence>
<dbReference type="EMBL" id="JPWB01000012">
    <property type="protein sequence ID" value="RCK19199.1"/>
    <property type="molecule type" value="Genomic_DNA"/>
</dbReference>
<dbReference type="GO" id="GO:0016491">
    <property type="term" value="F:oxidoreductase activity"/>
    <property type="evidence" value="ECO:0007669"/>
    <property type="project" value="UniProtKB-KW"/>
</dbReference>
<dbReference type="Gene3D" id="3.30.9.10">
    <property type="entry name" value="D-Amino Acid Oxidase, subunit A, domain 2"/>
    <property type="match status" value="1"/>
</dbReference>
<dbReference type="GO" id="GO:0005737">
    <property type="term" value="C:cytoplasm"/>
    <property type="evidence" value="ECO:0007669"/>
    <property type="project" value="TreeGrafter"/>
</dbReference>
<protein>
    <recommendedName>
        <fullName evidence="2">FAD dependent oxidoreductase domain-containing protein</fullName>
    </recommendedName>
</protein>
<dbReference type="InterPro" id="IPR006076">
    <property type="entry name" value="FAD-dep_OxRdtase"/>
</dbReference>
<evidence type="ECO:0000256" key="1">
    <source>
        <dbReference type="ARBA" id="ARBA00023002"/>
    </source>
</evidence>
<dbReference type="Pfam" id="PF01266">
    <property type="entry name" value="DAO"/>
    <property type="match status" value="1"/>
</dbReference>
<dbReference type="PANTHER" id="PTHR13847">
    <property type="entry name" value="SARCOSINE DEHYDROGENASE-RELATED"/>
    <property type="match status" value="1"/>
</dbReference>